<proteinExistence type="predicted"/>
<organism evidence="2 3">
    <name type="scientific">Chryseolinea lacunae</name>
    <dbReference type="NCBI Taxonomy" id="2801331"/>
    <lineage>
        <taxon>Bacteria</taxon>
        <taxon>Pseudomonadati</taxon>
        <taxon>Bacteroidota</taxon>
        <taxon>Cytophagia</taxon>
        <taxon>Cytophagales</taxon>
        <taxon>Fulvivirgaceae</taxon>
        <taxon>Chryseolinea</taxon>
    </lineage>
</organism>
<keyword evidence="1" id="KW-0472">Membrane</keyword>
<evidence type="ECO:0000313" key="3">
    <source>
        <dbReference type="Proteomes" id="UP000613030"/>
    </source>
</evidence>
<dbReference type="Proteomes" id="UP000613030">
    <property type="component" value="Unassembled WGS sequence"/>
</dbReference>
<feature type="transmembrane region" description="Helical" evidence="1">
    <location>
        <begin position="40"/>
        <end position="63"/>
    </location>
</feature>
<evidence type="ECO:0000256" key="1">
    <source>
        <dbReference type="SAM" id="Phobius"/>
    </source>
</evidence>
<keyword evidence="3" id="KW-1185">Reference proteome</keyword>
<evidence type="ECO:0000313" key="2">
    <source>
        <dbReference type="EMBL" id="MBL0742428.1"/>
    </source>
</evidence>
<protein>
    <submittedName>
        <fullName evidence="2">Uncharacterized protein</fullName>
    </submittedName>
</protein>
<keyword evidence="1" id="KW-0812">Transmembrane</keyword>
<feature type="transmembrane region" description="Helical" evidence="1">
    <location>
        <begin position="141"/>
        <end position="164"/>
    </location>
</feature>
<feature type="transmembrane region" description="Helical" evidence="1">
    <location>
        <begin position="7"/>
        <end position="34"/>
    </location>
</feature>
<comment type="caution">
    <text evidence="2">The sequence shown here is derived from an EMBL/GenBank/DDBJ whole genome shotgun (WGS) entry which is preliminary data.</text>
</comment>
<sequence length="174" mass="19562">MTTRDFLILVLKLFGLYSLVQFFFSTIGSLNFVIATGRAWWVDITPVVTAIVVLTLLFFFLVYRADWLVSKLGLAKGFSSDHISFNQFDPHALVMVACIIIGGLLVIDSVGNCIVYGYLAFRSRVTTLKGNAPAWNEPQNTAYFVICAIKVIVGYLLITNYEFVARRFVKKRDA</sequence>
<reference evidence="2 3" key="1">
    <citation type="submission" date="2021-01" db="EMBL/GenBank/DDBJ databases">
        <title>Chryseolinea sp. Jin1 Genome sequencing and assembly.</title>
        <authorList>
            <person name="Kim I."/>
        </authorList>
    </citation>
    <scope>NUCLEOTIDE SEQUENCE [LARGE SCALE GENOMIC DNA]</scope>
    <source>
        <strain evidence="2 3">Jin1</strain>
    </source>
</reference>
<name>A0ABS1KSH3_9BACT</name>
<dbReference type="EMBL" id="JAERRB010000004">
    <property type="protein sequence ID" value="MBL0742428.1"/>
    <property type="molecule type" value="Genomic_DNA"/>
</dbReference>
<accession>A0ABS1KSH3</accession>
<feature type="transmembrane region" description="Helical" evidence="1">
    <location>
        <begin position="92"/>
        <end position="121"/>
    </location>
</feature>
<gene>
    <name evidence="2" type="ORF">JI741_14470</name>
</gene>
<keyword evidence="1" id="KW-1133">Transmembrane helix</keyword>
<dbReference type="RefSeq" id="WP_202010657.1">
    <property type="nucleotide sequence ID" value="NZ_JAERRB010000004.1"/>
</dbReference>